<keyword evidence="4" id="KW-1185">Reference proteome</keyword>
<proteinExistence type="predicted"/>
<gene>
    <name evidence="3" type="ORF">SAMN02745129_2232</name>
</gene>
<sequence length="89" mass="10033">MTEWMRHLDTLAMLLGYLLMAGGTLAALVLMIGLVGRRVVRTGRWEVNLTLWLAVGKPTKKEIIEYMAHQGHKRKESGSSPSRRARRGC</sequence>
<protein>
    <submittedName>
        <fullName evidence="3">Uncharacterized protein</fullName>
    </submittedName>
</protein>
<keyword evidence="2" id="KW-0472">Membrane</keyword>
<feature type="region of interest" description="Disordered" evidence="1">
    <location>
        <begin position="68"/>
        <end position="89"/>
    </location>
</feature>
<evidence type="ECO:0000256" key="1">
    <source>
        <dbReference type="SAM" id="MobiDB-lite"/>
    </source>
</evidence>
<dbReference type="RefSeq" id="WP_067656108.1">
    <property type="nucleotide sequence ID" value="NZ_FQXG01000003.1"/>
</dbReference>
<dbReference type="Proteomes" id="UP000184268">
    <property type="component" value="Unassembled WGS sequence"/>
</dbReference>
<organism evidence="3 4">
    <name type="scientific">Ferrimonas marina</name>
    <dbReference type="NCBI Taxonomy" id="299255"/>
    <lineage>
        <taxon>Bacteria</taxon>
        <taxon>Pseudomonadati</taxon>
        <taxon>Pseudomonadota</taxon>
        <taxon>Gammaproteobacteria</taxon>
        <taxon>Alteromonadales</taxon>
        <taxon>Ferrimonadaceae</taxon>
        <taxon>Ferrimonas</taxon>
    </lineage>
</organism>
<name>A0A1M5TPU0_9GAMM</name>
<reference evidence="4" key="1">
    <citation type="submission" date="2016-11" db="EMBL/GenBank/DDBJ databases">
        <authorList>
            <person name="Varghese N."/>
            <person name="Submissions S."/>
        </authorList>
    </citation>
    <scope>NUCLEOTIDE SEQUENCE [LARGE SCALE GENOMIC DNA]</scope>
    <source>
        <strain evidence="4">DSM 16917</strain>
    </source>
</reference>
<dbReference type="EMBL" id="FQXG01000003">
    <property type="protein sequence ID" value="SHH52772.1"/>
    <property type="molecule type" value="Genomic_DNA"/>
</dbReference>
<keyword evidence="2" id="KW-1133">Transmembrane helix</keyword>
<evidence type="ECO:0000313" key="3">
    <source>
        <dbReference type="EMBL" id="SHH52772.1"/>
    </source>
</evidence>
<dbReference type="AlphaFoldDB" id="A0A1M5TPU0"/>
<dbReference type="STRING" id="299255.SAMN02745129_2232"/>
<feature type="transmembrane region" description="Helical" evidence="2">
    <location>
        <begin position="12"/>
        <end position="35"/>
    </location>
</feature>
<evidence type="ECO:0000313" key="4">
    <source>
        <dbReference type="Proteomes" id="UP000184268"/>
    </source>
</evidence>
<keyword evidence="2" id="KW-0812">Transmembrane</keyword>
<evidence type="ECO:0000256" key="2">
    <source>
        <dbReference type="SAM" id="Phobius"/>
    </source>
</evidence>
<accession>A0A1M5TPU0</accession>